<dbReference type="SUPFAM" id="SSF54117">
    <property type="entry name" value="Interleukin 8-like chemokines"/>
    <property type="match status" value="1"/>
</dbReference>
<dbReference type="GO" id="GO:0006952">
    <property type="term" value="P:defense response"/>
    <property type="evidence" value="ECO:0007669"/>
    <property type="project" value="InterPro"/>
</dbReference>
<reference evidence="7" key="2">
    <citation type="submission" date="2025-09" db="UniProtKB">
        <authorList>
            <consortium name="Ensembl"/>
        </authorList>
    </citation>
    <scope>IDENTIFICATION</scope>
</reference>
<dbReference type="PANTHER" id="PTHR12015:SF210">
    <property type="entry name" value="C-X-C MOTIF CHEMOKINE 9"/>
    <property type="match status" value="1"/>
</dbReference>
<evidence type="ECO:0000256" key="4">
    <source>
        <dbReference type="ARBA" id="ARBA00022525"/>
    </source>
</evidence>
<dbReference type="KEGG" id="pmei:106904818"/>
<name>A0A3B3XVN1_9TELE</name>
<dbReference type="PRINTS" id="PR00437">
    <property type="entry name" value="SMALLCYTKCXC"/>
</dbReference>
<dbReference type="GO" id="GO:0005615">
    <property type="term" value="C:extracellular space"/>
    <property type="evidence" value="ECO:0007669"/>
    <property type="project" value="UniProtKB-KW"/>
</dbReference>
<dbReference type="Gene3D" id="2.40.50.40">
    <property type="match status" value="1"/>
</dbReference>
<accession>A0A3B3XVN1</accession>
<comment type="subcellular location">
    <subcellularLocation>
        <location evidence="1">Secreted</location>
    </subcellularLocation>
</comment>
<dbReference type="CDD" id="cd00273">
    <property type="entry name" value="Chemokine_CXC"/>
    <property type="match status" value="1"/>
</dbReference>
<evidence type="ECO:0000313" key="8">
    <source>
        <dbReference type="Proteomes" id="UP000261480"/>
    </source>
</evidence>
<dbReference type="FunFam" id="2.40.50.40:FF:000004">
    <property type="entry name" value="C-X-C motif chemokine"/>
    <property type="match status" value="1"/>
</dbReference>
<dbReference type="OrthoDB" id="9937393at2759"/>
<evidence type="ECO:0000256" key="2">
    <source>
        <dbReference type="ARBA" id="ARBA00010665"/>
    </source>
</evidence>
<dbReference type="GeneID" id="106904818"/>
<dbReference type="STRING" id="48701.ENSPMEP00000019137"/>
<dbReference type="PANTHER" id="PTHR12015">
    <property type="entry name" value="SMALL INDUCIBLE CYTOKINE A"/>
    <property type="match status" value="1"/>
</dbReference>
<dbReference type="SMART" id="SM00199">
    <property type="entry name" value="SCY"/>
    <property type="match status" value="1"/>
</dbReference>
<dbReference type="InterPro" id="IPR001089">
    <property type="entry name" value="Chemokine_CXC"/>
</dbReference>
<keyword evidence="3" id="KW-0202">Cytokine</keyword>
<evidence type="ECO:0000259" key="6">
    <source>
        <dbReference type="SMART" id="SM00199"/>
    </source>
</evidence>
<keyword evidence="4" id="KW-0964">Secreted</keyword>
<comment type="function">
    <text evidence="5">Ligand for cxcr3.2. Chemotactic for macrophages.</text>
</comment>
<dbReference type="Proteomes" id="UP000261480">
    <property type="component" value="Unplaced"/>
</dbReference>
<dbReference type="Ensembl" id="ENSPMET00000028449.1">
    <property type="protein sequence ID" value="ENSPMEP00000019137.1"/>
    <property type="gene ID" value="ENSPMEG00000022102.1"/>
</dbReference>
<dbReference type="Pfam" id="PF00048">
    <property type="entry name" value="IL8"/>
    <property type="match status" value="1"/>
</dbReference>
<dbReference type="InterPro" id="IPR001811">
    <property type="entry name" value="Chemokine_IL8-like_dom"/>
</dbReference>
<dbReference type="AlphaFoldDB" id="A0A3B3XVN1"/>
<feature type="domain" description="Chemokine interleukin-8-like" evidence="6">
    <location>
        <begin position="132"/>
        <end position="193"/>
    </location>
</feature>
<dbReference type="GO" id="GO:0006955">
    <property type="term" value="P:immune response"/>
    <property type="evidence" value="ECO:0007669"/>
    <property type="project" value="InterPro"/>
</dbReference>
<dbReference type="InterPro" id="IPR039809">
    <property type="entry name" value="Chemokine_b/g/d"/>
</dbReference>
<reference evidence="7" key="1">
    <citation type="submission" date="2025-08" db="UniProtKB">
        <authorList>
            <consortium name="Ensembl"/>
        </authorList>
    </citation>
    <scope>IDENTIFICATION</scope>
</reference>
<dbReference type="InterPro" id="IPR033899">
    <property type="entry name" value="CXC_Chemokine_domain"/>
</dbReference>
<proteinExistence type="inferred from homology"/>
<evidence type="ECO:0000256" key="3">
    <source>
        <dbReference type="ARBA" id="ARBA00022514"/>
    </source>
</evidence>
<dbReference type="GO" id="GO:0042056">
    <property type="term" value="F:chemoattractant activity"/>
    <property type="evidence" value="ECO:0007669"/>
    <property type="project" value="UniProtKB-ARBA"/>
</dbReference>
<evidence type="ECO:0000256" key="5">
    <source>
        <dbReference type="ARBA" id="ARBA00054901"/>
    </source>
</evidence>
<sequence length="206" mass="23503">MCHLKLKTKHRLTTTQLELISKEPNRVFQTTLVRPAEKKENLPSSLKGEEEALIKSEQKYAEQSCNTVYCWKGNRQAFHFTVLASVGATLRIRFETFKFTLKADMSLSPIVVAILVFLTIHEGSVVGDQVVNLRCRCITKERKPIGRHILVLEVHPASSHCAETQIIATLKKDKRKVCLDPNAPWVIRVMQNRRAKQKVQEQTTKA</sequence>
<evidence type="ECO:0000313" key="7">
    <source>
        <dbReference type="Ensembl" id="ENSPMEP00000019137.1"/>
    </source>
</evidence>
<dbReference type="PRINTS" id="PR00436">
    <property type="entry name" value="INTERLEUKIN8"/>
</dbReference>
<protein>
    <recommendedName>
        <fullName evidence="6">Chemokine interleukin-8-like domain-containing protein</fullName>
    </recommendedName>
</protein>
<comment type="similarity">
    <text evidence="2">Belongs to the intercrine alpha (chemokine CxC) family.</text>
</comment>
<dbReference type="RefSeq" id="XP_014824790.1">
    <property type="nucleotide sequence ID" value="XM_014969304.1"/>
</dbReference>
<evidence type="ECO:0000256" key="1">
    <source>
        <dbReference type="ARBA" id="ARBA00004613"/>
    </source>
</evidence>
<dbReference type="GO" id="GO:0008009">
    <property type="term" value="F:chemokine activity"/>
    <property type="evidence" value="ECO:0007669"/>
    <property type="project" value="InterPro"/>
</dbReference>
<organism evidence="7 8">
    <name type="scientific">Poecilia mexicana</name>
    <dbReference type="NCBI Taxonomy" id="48701"/>
    <lineage>
        <taxon>Eukaryota</taxon>
        <taxon>Metazoa</taxon>
        <taxon>Chordata</taxon>
        <taxon>Craniata</taxon>
        <taxon>Vertebrata</taxon>
        <taxon>Euteleostomi</taxon>
        <taxon>Actinopterygii</taxon>
        <taxon>Neopterygii</taxon>
        <taxon>Teleostei</taxon>
        <taxon>Neoteleostei</taxon>
        <taxon>Acanthomorphata</taxon>
        <taxon>Ovalentaria</taxon>
        <taxon>Atherinomorphae</taxon>
        <taxon>Cyprinodontiformes</taxon>
        <taxon>Poeciliidae</taxon>
        <taxon>Poeciliinae</taxon>
        <taxon>Poecilia</taxon>
    </lineage>
</organism>
<keyword evidence="8" id="KW-1185">Reference proteome</keyword>
<dbReference type="InterPro" id="IPR036048">
    <property type="entry name" value="Interleukin_8-like_sf"/>
</dbReference>